<dbReference type="Pfam" id="PF21623">
    <property type="entry name" value="HK_sensor_dom_bact"/>
    <property type="match status" value="1"/>
</dbReference>
<dbReference type="InterPro" id="IPR048760">
    <property type="entry name" value="VP0354-like_sensor_dom"/>
</dbReference>
<keyword evidence="1" id="KW-0472">Membrane</keyword>
<dbReference type="CDD" id="cd01949">
    <property type="entry name" value="GGDEF"/>
    <property type="match status" value="1"/>
</dbReference>
<dbReference type="PANTHER" id="PTHR46663:SF2">
    <property type="entry name" value="GGDEF DOMAIN-CONTAINING PROTEIN"/>
    <property type="match status" value="1"/>
</dbReference>
<dbReference type="InterPro" id="IPR000160">
    <property type="entry name" value="GGDEF_dom"/>
</dbReference>
<dbReference type="SUPFAM" id="SSF55073">
    <property type="entry name" value="Nucleotide cyclase"/>
    <property type="match status" value="1"/>
</dbReference>
<evidence type="ECO:0000313" key="3">
    <source>
        <dbReference type="EMBL" id="QGY39214.1"/>
    </source>
</evidence>
<dbReference type="SMART" id="SM00267">
    <property type="entry name" value="GGDEF"/>
    <property type="match status" value="1"/>
</dbReference>
<dbReference type="AlphaFoldDB" id="A0A6I6JNL9"/>
<name>A0A6I6JNL9_9BACT</name>
<dbReference type="FunFam" id="3.30.70.270:FF:000001">
    <property type="entry name" value="Diguanylate cyclase domain protein"/>
    <property type="match status" value="1"/>
</dbReference>
<evidence type="ECO:0000259" key="2">
    <source>
        <dbReference type="PROSITE" id="PS50887"/>
    </source>
</evidence>
<keyword evidence="4" id="KW-1185">Reference proteome</keyword>
<feature type="domain" description="GGDEF" evidence="2">
    <location>
        <begin position="410"/>
        <end position="543"/>
    </location>
</feature>
<dbReference type="PANTHER" id="PTHR46663">
    <property type="entry name" value="DIGUANYLATE CYCLASE DGCT-RELATED"/>
    <property type="match status" value="1"/>
</dbReference>
<accession>A0A6I6JNL9</accession>
<dbReference type="Gene3D" id="3.30.70.270">
    <property type="match status" value="1"/>
</dbReference>
<evidence type="ECO:0000313" key="4">
    <source>
        <dbReference type="Proteomes" id="UP000428328"/>
    </source>
</evidence>
<evidence type="ECO:0000256" key="1">
    <source>
        <dbReference type="SAM" id="Phobius"/>
    </source>
</evidence>
<dbReference type="InterPro" id="IPR052163">
    <property type="entry name" value="DGC-Regulatory_Protein"/>
</dbReference>
<dbReference type="EMBL" id="CP046400">
    <property type="protein sequence ID" value="QGY39214.1"/>
    <property type="molecule type" value="Genomic_DNA"/>
</dbReference>
<feature type="transmembrane region" description="Helical" evidence="1">
    <location>
        <begin position="344"/>
        <end position="366"/>
    </location>
</feature>
<dbReference type="InterPro" id="IPR029151">
    <property type="entry name" value="Sensor-like_sf"/>
</dbReference>
<dbReference type="Pfam" id="PF00990">
    <property type="entry name" value="GGDEF"/>
    <property type="match status" value="1"/>
</dbReference>
<dbReference type="Gene3D" id="3.30.450.20">
    <property type="entry name" value="PAS domain"/>
    <property type="match status" value="2"/>
</dbReference>
<dbReference type="KEGG" id="psel:GM415_03445"/>
<dbReference type="CDD" id="cd18773">
    <property type="entry name" value="PDC1_HK_sensor"/>
    <property type="match status" value="1"/>
</dbReference>
<dbReference type="SUPFAM" id="SSF103190">
    <property type="entry name" value="Sensory domain-like"/>
    <property type="match status" value="2"/>
</dbReference>
<reference evidence="3 4" key="1">
    <citation type="submission" date="2019-11" db="EMBL/GenBank/DDBJ databases">
        <authorList>
            <person name="Zheng R.K."/>
            <person name="Sun C.M."/>
        </authorList>
    </citation>
    <scope>NUCLEOTIDE SEQUENCE [LARGE SCALE GENOMIC DNA]</scope>
    <source>
        <strain evidence="3 4">SRB007</strain>
    </source>
</reference>
<dbReference type="RefSeq" id="WP_158946439.1">
    <property type="nucleotide sequence ID" value="NZ_CP046400.1"/>
</dbReference>
<sequence>MGEPPIQLKEKKIIKRALNLFLFLFLLFGSLLGGMVAIYYQAQLSNTISRLKEEEVGTLEQQGKSIAHDFDDIISDLSFLAGQNELREYLDTGDPHLLQKIAREYSEFALCKKMYDQVRFLDATGMEIVRVNYKAGETSIVPRSELQSKAKRYYFTDAIKLKAGEIFVSPLDLNIERGQIEQPLKPMMRFATPILDFKGEKRGIILVNYLAGELLETIRTMFDTGPGHPMLINNEGYFLLSEDPAKEWGFMIPERATSNFASSHPEEWSKITAAKTVQLRTDLGLFTAKKIFPIRQARVSREGSHQSPQATIAGRAPDNYFWVLMTHVPQETMLRGISQLRVKLFLLGAGLFVVISLIAWLLALAITKRRIYQSQLVTMALYDSLTELPNRKLFAERLERALDHAKRHGRRMGLLYVDLDGFKNVNDSLGHEAGDELLIQVSGILTGTTRKSDTVARLGGDEFAVILTEINSIEDAVSAGNKIIESLCVPFKLKSGTMTIGASIGASVYPDDADTIELLIKKADKAMYTSKANGKNNCTPATETT</sequence>
<gene>
    <name evidence="3" type="ORF">GM415_03445</name>
</gene>
<dbReference type="InterPro" id="IPR029787">
    <property type="entry name" value="Nucleotide_cyclase"/>
</dbReference>
<dbReference type="NCBIfam" id="TIGR00254">
    <property type="entry name" value="GGDEF"/>
    <property type="match status" value="1"/>
</dbReference>
<dbReference type="GO" id="GO:0003824">
    <property type="term" value="F:catalytic activity"/>
    <property type="evidence" value="ECO:0007669"/>
    <property type="project" value="UniProtKB-ARBA"/>
</dbReference>
<feature type="transmembrane region" description="Helical" evidence="1">
    <location>
        <begin position="20"/>
        <end position="40"/>
    </location>
</feature>
<organism evidence="3 4">
    <name type="scientific">Pseudodesulfovibrio cashew</name>
    <dbReference type="NCBI Taxonomy" id="2678688"/>
    <lineage>
        <taxon>Bacteria</taxon>
        <taxon>Pseudomonadati</taxon>
        <taxon>Thermodesulfobacteriota</taxon>
        <taxon>Desulfovibrionia</taxon>
        <taxon>Desulfovibrionales</taxon>
        <taxon>Desulfovibrionaceae</taxon>
    </lineage>
</organism>
<keyword evidence="1" id="KW-1133">Transmembrane helix</keyword>
<dbReference type="PROSITE" id="PS50887">
    <property type="entry name" value="GGDEF"/>
    <property type="match status" value="1"/>
</dbReference>
<protein>
    <submittedName>
        <fullName evidence="3">Diguanylate cyclase</fullName>
    </submittedName>
</protein>
<dbReference type="InterPro" id="IPR043128">
    <property type="entry name" value="Rev_trsase/Diguanyl_cyclase"/>
</dbReference>
<proteinExistence type="predicted"/>
<dbReference type="Proteomes" id="UP000428328">
    <property type="component" value="Chromosome"/>
</dbReference>
<keyword evidence="1" id="KW-0812">Transmembrane</keyword>